<evidence type="ECO:0000256" key="2">
    <source>
        <dbReference type="ARBA" id="ARBA00024867"/>
    </source>
</evidence>
<dbReference type="GO" id="GO:0043709">
    <property type="term" value="P:cell adhesion involved in single-species biofilm formation"/>
    <property type="evidence" value="ECO:0007669"/>
    <property type="project" value="TreeGrafter"/>
</dbReference>
<proteinExistence type="predicted"/>
<feature type="domain" description="GGDEF" evidence="6">
    <location>
        <begin position="180"/>
        <end position="311"/>
    </location>
</feature>
<dbReference type="PROSITE" id="PS50887">
    <property type="entry name" value="GGDEF"/>
    <property type="match status" value="1"/>
</dbReference>
<accession>A0A4Q7P2B0</accession>
<dbReference type="PROSITE" id="PS50110">
    <property type="entry name" value="RESPONSE_REGULATORY"/>
    <property type="match status" value="1"/>
</dbReference>
<protein>
    <recommendedName>
        <fullName evidence="1">Stage 0 sporulation protein A homolog</fullName>
    </recommendedName>
</protein>
<dbReference type="Pfam" id="PF00990">
    <property type="entry name" value="GGDEF"/>
    <property type="match status" value="1"/>
</dbReference>
<dbReference type="PANTHER" id="PTHR45138:SF9">
    <property type="entry name" value="DIGUANYLATE CYCLASE DGCM-RELATED"/>
    <property type="match status" value="1"/>
</dbReference>
<evidence type="ECO:0000256" key="4">
    <source>
        <dbReference type="SAM" id="Coils"/>
    </source>
</evidence>
<dbReference type="FunFam" id="3.30.70.270:FF:000001">
    <property type="entry name" value="Diguanylate cyclase domain protein"/>
    <property type="match status" value="1"/>
</dbReference>
<organism evidence="7 8">
    <name type="scientific">Cuneatibacter caecimuris</name>
    <dbReference type="NCBI Taxonomy" id="1796618"/>
    <lineage>
        <taxon>Bacteria</taxon>
        <taxon>Bacillati</taxon>
        <taxon>Bacillota</taxon>
        <taxon>Clostridia</taxon>
        <taxon>Lachnospirales</taxon>
        <taxon>Lachnospiraceae</taxon>
        <taxon>Cuneatibacter</taxon>
    </lineage>
</organism>
<dbReference type="InterPro" id="IPR001789">
    <property type="entry name" value="Sig_transdc_resp-reg_receiver"/>
</dbReference>
<keyword evidence="8" id="KW-1185">Reference proteome</keyword>
<feature type="coiled-coil region" evidence="4">
    <location>
        <begin position="118"/>
        <end position="149"/>
    </location>
</feature>
<sequence length="316" mass="36276">METENKKIILAVDDSLLICKQIRAALADMPVFLCEAHSGREALELAEQYQPDLILLDVVLPDTDGYQLFRRLKEADKNNASIIFLTSKDKDEDVIRGFSMGACDYIKKPFAKGELQSRAQAHLQMKEQRDELDRQNRELRSNMEKLNYLAFRDGLTGLYNRRYVVGDLMDDIGRSNLEETENVLILADIDDFKNINDTYGHEAGDLALVCIANIMEANCRKHKVIRWGGEEFLIALFNVTREEAFGISERIRREVEEFKVFSGEQEFSCTITMGLHVYGNHEGIEESVDKADKALYYGKRHGKNQSVWYELTEQAE</sequence>
<dbReference type="GO" id="GO:0000160">
    <property type="term" value="P:phosphorelay signal transduction system"/>
    <property type="evidence" value="ECO:0007669"/>
    <property type="project" value="InterPro"/>
</dbReference>
<dbReference type="GO" id="GO:1902201">
    <property type="term" value="P:negative regulation of bacterial-type flagellum-dependent cell motility"/>
    <property type="evidence" value="ECO:0007669"/>
    <property type="project" value="TreeGrafter"/>
</dbReference>
<comment type="function">
    <text evidence="2">May play the central regulatory role in sporulation. It may be an element of the effector pathway responsible for the activation of sporulation genes in response to nutritional stress. Spo0A may act in concert with spo0H (a sigma factor) to control the expression of some genes that are critical to the sporulation process.</text>
</comment>
<reference evidence="7 8" key="1">
    <citation type="submission" date="2019-02" db="EMBL/GenBank/DDBJ databases">
        <title>Genomic Encyclopedia of Type Strains, Phase IV (KMG-IV): sequencing the most valuable type-strain genomes for metagenomic binning, comparative biology and taxonomic classification.</title>
        <authorList>
            <person name="Goeker M."/>
        </authorList>
    </citation>
    <scope>NUCLEOTIDE SEQUENCE [LARGE SCALE GENOMIC DNA]</scope>
    <source>
        <strain evidence="7 8">DSM 29486</strain>
    </source>
</reference>
<dbReference type="Pfam" id="PF00072">
    <property type="entry name" value="Response_reg"/>
    <property type="match status" value="1"/>
</dbReference>
<dbReference type="SUPFAM" id="SSF55073">
    <property type="entry name" value="Nucleotide cyclase"/>
    <property type="match status" value="1"/>
</dbReference>
<dbReference type="SMART" id="SM00448">
    <property type="entry name" value="REC"/>
    <property type="match status" value="1"/>
</dbReference>
<dbReference type="InterPro" id="IPR011006">
    <property type="entry name" value="CheY-like_superfamily"/>
</dbReference>
<dbReference type="RefSeq" id="WP_130435664.1">
    <property type="nucleotide sequence ID" value="NZ_SGXF01000005.1"/>
</dbReference>
<dbReference type="InterPro" id="IPR029787">
    <property type="entry name" value="Nucleotide_cyclase"/>
</dbReference>
<comment type="caution">
    <text evidence="7">The sequence shown here is derived from an EMBL/GenBank/DDBJ whole genome shotgun (WGS) entry which is preliminary data.</text>
</comment>
<evidence type="ECO:0000259" key="6">
    <source>
        <dbReference type="PROSITE" id="PS50887"/>
    </source>
</evidence>
<dbReference type="NCBIfam" id="TIGR00254">
    <property type="entry name" value="GGDEF"/>
    <property type="match status" value="1"/>
</dbReference>
<dbReference type="InterPro" id="IPR050469">
    <property type="entry name" value="Diguanylate_Cyclase"/>
</dbReference>
<dbReference type="PANTHER" id="PTHR45138">
    <property type="entry name" value="REGULATORY COMPONENTS OF SENSORY TRANSDUCTION SYSTEM"/>
    <property type="match status" value="1"/>
</dbReference>
<dbReference type="AlphaFoldDB" id="A0A4Q7P2B0"/>
<evidence type="ECO:0000313" key="8">
    <source>
        <dbReference type="Proteomes" id="UP000292927"/>
    </source>
</evidence>
<evidence type="ECO:0000313" key="7">
    <source>
        <dbReference type="EMBL" id="RZS94026.1"/>
    </source>
</evidence>
<dbReference type="SMART" id="SM00267">
    <property type="entry name" value="GGDEF"/>
    <property type="match status" value="1"/>
</dbReference>
<feature type="domain" description="Response regulatory" evidence="5">
    <location>
        <begin position="8"/>
        <end position="123"/>
    </location>
</feature>
<dbReference type="CDD" id="cd01949">
    <property type="entry name" value="GGDEF"/>
    <property type="match status" value="1"/>
</dbReference>
<dbReference type="Gene3D" id="3.40.50.2300">
    <property type="match status" value="1"/>
</dbReference>
<dbReference type="InterPro" id="IPR000160">
    <property type="entry name" value="GGDEF_dom"/>
</dbReference>
<keyword evidence="4" id="KW-0175">Coiled coil</keyword>
<dbReference type="SUPFAM" id="SSF52172">
    <property type="entry name" value="CheY-like"/>
    <property type="match status" value="1"/>
</dbReference>
<dbReference type="InterPro" id="IPR043128">
    <property type="entry name" value="Rev_trsase/Diguanyl_cyclase"/>
</dbReference>
<dbReference type="Proteomes" id="UP000292927">
    <property type="component" value="Unassembled WGS sequence"/>
</dbReference>
<feature type="modified residue" description="4-aspartylphosphate" evidence="3">
    <location>
        <position position="57"/>
    </location>
</feature>
<dbReference type="Gene3D" id="3.30.70.270">
    <property type="match status" value="1"/>
</dbReference>
<evidence type="ECO:0000259" key="5">
    <source>
        <dbReference type="PROSITE" id="PS50110"/>
    </source>
</evidence>
<dbReference type="GO" id="GO:0052621">
    <property type="term" value="F:diguanylate cyclase activity"/>
    <property type="evidence" value="ECO:0007669"/>
    <property type="project" value="TreeGrafter"/>
</dbReference>
<dbReference type="OrthoDB" id="9805474at2"/>
<dbReference type="EMBL" id="SGXF01000005">
    <property type="protein sequence ID" value="RZS94026.1"/>
    <property type="molecule type" value="Genomic_DNA"/>
</dbReference>
<keyword evidence="3" id="KW-0597">Phosphoprotein</keyword>
<evidence type="ECO:0000256" key="1">
    <source>
        <dbReference type="ARBA" id="ARBA00018672"/>
    </source>
</evidence>
<evidence type="ECO:0000256" key="3">
    <source>
        <dbReference type="PROSITE-ProRule" id="PRU00169"/>
    </source>
</evidence>
<gene>
    <name evidence="7" type="ORF">EV209_2389</name>
</gene>
<name>A0A4Q7P2B0_9FIRM</name>
<dbReference type="GO" id="GO:0005886">
    <property type="term" value="C:plasma membrane"/>
    <property type="evidence" value="ECO:0007669"/>
    <property type="project" value="TreeGrafter"/>
</dbReference>